<organism evidence="1 2">
    <name type="scientific">Corynebacterium ulcerans FRC58</name>
    <dbReference type="NCBI Taxonomy" id="1408268"/>
    <lineage>
        <taxon>Bacteria</taxon>
        <taxon>Bacillati</taxon>
        <taxon>Actinomycetota</taxon>
        <taxon>Actinomycetes</taxon>
        <taxon>Mycobacteriales</taxon>
        <taxon>Corynebacteriaceae</taxon>
        <taxon>Corynebacterium</taxon>
    </lineage>
</organism>
<gene>
    <name evidence="1" type="ORF">CulFRC58_1997</name>
</gene>
<proteinExistence type="predicted"/>
<sequence length="38" mass="4409">MALSVLLFYFSECNDRIVLPGFACVNLAKTMPNFEYKY</sequence>
<name>A0ABM5U2X9_CORUL</name>
<accession>A0ABM5U2X9</accession>
<evidence type="ECO:0000313" key="2">
    <source>
        <dbReference type="Proteomes" id="UP000036185"/>
    </source>
</evidence>
<dbReference type="EMBL" id="CP011913">
    <property type="protein sequence ID" value="AKN77851.1"/>
    <property type="molecule type" value="Genomic_DNA"/>
</dbReference>
<keyword evidence="2" id="KW-1185">Reference proteome</keyword>
<evidence type="ECO:0000313" key="1">
    <source>
        <dbReference type="EMBL" id="AKN77851.1"/>
    </source>
</evidence>
<protein>
    <submittedName>
        <fullName evidence="1">Uncharacterized protein</fullName>
    </submittedName>
</protein>
<reference evidence="1 2" key="1">
    <citation type="journal article" date="2014" name="Int. J. Syst. Evol. Microbiol.">
        <title>Draft Genome Sequence of Corynebacterium ulcerans FRC58, Isolated from the Bronchitic Aspiration of a Patient in France.</title>
        <authorList>
            <person name="Silva Ado S."/>
            <person name="Barauna R.A."/>
            <person name="de Sa P.C."/>
            <person name="das Gracas D.A."/>
            <person name="Carneiro A.R."/>
            <person name="Thouvenin M."/>
            <person name="Azevedo V."/>
            <person name="Badell E."/>
            <person name="Guiso N."/>
            <person name="da Silva A.L."/>
            <person name="Ramos R.T."/>
        </authorList>
    </citation>
    <scope>NUCLEOTIDE SEQUENCE [LARGE SCALE GENOMIC DNA]</scope>
    <source>
        <strain evidence="1 2">FRC58</strain>
    </source>
</reference>
<dbReference type="Proteomes" id="UP000036185">
    <property type="component" value="Chromosome"/>
</dbReference>